<dbReference type="RefSeq" id="XP_001471325.2">
    <property type="nucleotide sequence ID" value="XM_001471275.2"/>
</dbReference>
<accession>A4VE14</accession>
<protein>
    <submittedName>
        <fullName evidence="3">Myosin-like coiled-coil protein</fullName>
    </submittedName>
</protein>
<dbReference type="Pfam" id="PF09728">
    <property type="entry name" value="Taxilin"/>
    <property type="match status" value="1"/>
</dbReference>
<dbReference type="OrthoDB" id="425555at2759"/>
<feature type="coiled-coil region" evidence="2">
    <location>
        <begin position="114"/>
        <end position="191"/>
    </location>
</feature>
<dbReference type="HOGENOM" id="CLU_691685_0_0_1"/>
<proteinExistence type="inferred from homology"/>
<comment type="similarity">
    <text evidence="1">Belongs to the taxilin family.</text>
</comment>
<dbReference type="AlphaFoldDB" id="A4VE14"/>
<dbReference type="Proteomes" id="UP000009168">
    <property type="component" value="Unassembled WGS sequence"/>
</dbReference>
<evidence type="ECO:0000256" key="2">
    <source>
        <dbReference type="SAM" id="Coils"/>
    </source>
</evidence>
<evidence type="ECO:0000313" key="4">
    <source>
        <dbReference type="Proteomes" id="UP000009168"/>
    </source>
</evidence>
<dbReference type="PANTHER" id="PTHR16127">
    <property type="entry name" value="TAXILIN"/>
    <property type="match status" value="1"/>
</dbReference>
<gene>
    <name evidence="3" type="ORF">TTHERM_00047689</name>
</gene>
<keyword evidence="2" id="KW-0175">Coiled coil</keyword>
<feature type="coiled-coil region" evidence="2">
    <location>
        <begin position="224"/>
        <end position="251"/>
    </location>
</feature>
<sequence>MDSAQEQNTLTQLQEAIQSLKCEEIDFSNKLPEKQFEDEFKKLKKKYEKAYTDLKEFISANPDDANKIQEKFEKILKDIKQAAKDYAINKKLYETLIANFKKTKDENAQCIKSKDNYEKLHKALTAQYQEQINTNKELQEKEKQKRTELAEQFQQRIKDIQSSVEEKSRDRIQKEKENEILKEKLKEITAQQQTTELIFSTQIKKKELEMQLQEAKLGQEFELIKQQAQLVSKFQEEIDKQKELDVKLEERLNVYLEQDKKFQDIMVESNSKFTNYKQAHDSLIDSQKKTESSINELKKKNEKTDFTLLDMVEKNVKLKEDLKKQLDQLSGLENLYAILEKQLADKTAAKQ</sequence>
<dbReference type="GO" id="GO:0019905">
    <property type="term" value="F:syntaxin binding"/>
    <property type="evidence" value="ECO:0007669"/>
    <property type="project" value="InterPro"/>
</dbReference>
<evidence type="ECO:0000256" key="1">
    <source>
        <dbReference type="ARBA" id="ARBA00009550"/>
    </source>
</evidence>
<reference evidence="4" key="1">
    <citation type="journal article" date="2006" name="PLoS Biol.">
        <title>Macronuclear genome sequence of the ciliate Tetrahymena thermophila, a model eukaryote.</title>
        <authorList>
            <person name="Eisen J.A."/>
            <person name="Coyne R.S."/>
            <person name="Wu M."/>
            <person name="Wu D."/>
            <person name="Thiagarajan M."/>
            <person name="Wortman J.R."/>
            <person name="Badger J.H."/>
            <person name="Ren Q."/>
            <person name="Amedeo P."/>
            <person name="Jones K.M."/>
            <person name="Tallon L.J."/>
            <person name="Delcher A.L."/>
            <person name="Salzberg S.L."/>
            <person name="Silva J.C."/>
            <person name="Haas B.J."/>
            <person name="Majoros W.H."/>
            <person name="Farzad M."/>
            <person name="Carlton J.M."/>
            <person name="Smith R.K. Jr."/>
            <person name="Garg J."/>
            <person name="Pearlman R.E."/>
            <person name="Karrer K.M."/>
            <person name="Sun L."/>
            <person name="Manning G."/>
            <person name="Elde N.C."/>
            <person name="Turkewitz A.P."/>
            <person name="Asai D.J."/>
            <person name="Wilkes D.E."/>
            <person name="Wang Y."/>
            <person name="Cai H."/>
            <person name="Collins K."/>
            <person name="Stewart B.A."/>
            <person name="Lee S.R."/>
            <person name="Wilamowska K."/>
            <person name="Weinberg Z."/>
            <person name="Ruzzo W.L."/>
            <person name="Wloga D."/>
            <person name="Gaertig J."/>
            <person name="Frankel J."/>
            <person name="Tsao C.-C."/>
            <person name="Gorovsky M.A."/>
            <person name="Keeling P.J."/>
            <person name="Waller R.F."/>
            <person name="Patron N.J."/>
            <person name="Cherry J.M."/>
            <person name="Stover N.A."/>
            <person name="Krieger C.J."/>
            <person name="del Toro C."/>
            <person name="Ryder H.F."/>
            <person name="Williamson S.C."/>
            <person name="Barbeau R.A."/>
            <person name="Hamilton E.P."/>
            <person name="Orias E."/>
        </authorList>
    </citation>
    <scope>NUCLEOTIDE SEQUENCE [LARGE SCALE GENOMIC DNA]</scope>
    <source>
        <strain evidence="4">SB210</strain>
    </source>
</reference>
<feature type="coiled-coil region" evidence="2">
    <location>
        <begin position="315"/>
        <end position="349"/>
    </location>
</feature>
<dbReference type="EMBL" id="GG662712">
    <property type="protein sequence ID" value="EDK31771.2"/>
    <property type="molecule type" value="Genomic_DNA"/>
</dbReference>
<feature type="coiled-coil region" evidence="2">
    <location>
        <begin position="3"/>
        <end position="85"/>
    </location>
</feature>
<dbReference type="STRING" id="312017.A4VE14"/>
<keyword evidence="4" id="KW-1185">Reference proteome</keyword>
<dbReference type="InterPro" id="IPR026183">
    <property type="entry name" value="Taxilin_fam"/>
</dbReference>
<name>A4VE14_TETTS</name>
<dbReference type="InParanoid" id="A4VE14"/>
<organism evidence="3 4">
    <name type="scientific">Tetrahymena thermophila (strain SB210)</name>
    <dbReference type="NCBI Taxonomy" id="312017"/>
    <lineage>
        <taxon>Eukaryota</taxon>
        <taxon>Sar</taxon>
        <taxon>Alveolata</taxon>
        <taxon>Ciliophora</taxon>
        <taxon>Intramacronucleata</taxon>
        <taxon>Oligohymenophorea</taxon>
        <taxon>Hymenostomatida</taxon>
        <taxon>Tetrahymenina</taxon>
        <taxon>Tetrahymenidae</taxon>
        <taxon>Tetrahymena</taxon>
    </lineage>
</organism>
<dbReference type="KEGG" id="tet:TTHERM_00047689"/>
<dbReference type="PANTHER" id="PTHR16127:SF13">
    <property type="entry name" value="GH01188P"/>
    <property type="match status" value="1"/>
</dbReference>
<dbReference type="GeneID" id="7839741"/>
<dbReference type="eggNOG" id="KOG1850">
    <property type="taxonomic scope" value="Eukaryota"/>
</dbReference>
<evidence type="ECO:0000313" key="3">
    <source>
        <dbReference type="EMBL" id="EDK31771.2"/>
    </source>
</evidence>